<name>A0ABW8SGX2_9CLOT</name>
<evidence type="ECO:0000256" key="3">
    <source>
        <dbReference type="ARBA" id="ARBA00022801"/>
    </source>
</evidence>
<dbReference type="InterPro" id="IPR000555">
    <property type="entry name" value="JAMM/MPN+_dom"/>
</dbReference>
<dbReference type="RefSeq" id="WP_406791410.1">
    <property type="nucleotide sequence ID" value="NZ_JBJHZX010000007.1"/>
</dbReference>
<sequence length="139" mass="16141">MIYIDKLEYEKVVEQAKNEFPNECCGYLAGSTSEEDIFIKKIYPLTNTDKSSEHFSMDPKEQFNALKSINNAGLKIVGNYHSHPYSPSRPSEEDKRLAFDTEILYGILSLEKPEHVFNLFKIDKDKNVEKLQYKIVSHF</sequence>
<dbReference type="CDD" id="cd08070">
    <property type="entry name" value="MPN_like"/>
    <property type="match status" value="1"/>
</dbReference>
<dbReference type="Proteomes" id="UP001623660">
    <property type="component" value="Unassembled WGS sequence"/>
</dbReference>
<gene>
    <name evidence="7" type="ORF">ACJDU8_06865</name>
</gene>
<dbReference type="Gene3D" id="3.40.140.10">
    <property type="entry name" value="Cytidine Deaminase, domain 2"/>
    <property type="match status" value="1"/>
</dbReference>
<feature type="domain" description="MPN" evidence="6">
    <location>
        <begin position="2"/>
        <end position="137"/>
    </location>
</feature>
<dbReference type="EMBL" id="JBJHZX010000007">
    <property type="protein sequence ID" value="MFL0195289.1"/>
    <property type="molecule type" value="Genomic_DNA"/>
</dbReference>
<dbReference type="SMART" id="SM00232">
    <property type="entry name" value="JAB_MPN"/>
    <property type="match status" value="1"/>
</dbReference>
<evidence type="ECO:0000256" key="4">
    <source>
        <dbReference type="ARBA" id="ARBA00022833"/>
    </source>
</evidence>
<reference evidence="7 8" key="1">
    <citation type="submission" date="2024-11" db="EMBL/GenBank/DDBJ databases">
        <authorList>
            <person name="Heng Y.C."/>
            <person name="Lim A.C.H."/>
            <person name="Lee J.K.Y."/>
            <person name="Kittelmann S."/>
        </authorList>
    </citation>
    <scope>NUCLEOTIDE SEQUENCE [LARGE SCALE GENOMIC DNA]</scope>
    <source>
        <strain evidence="7 8">WILCCON 0269</strain>
    </source>
</reference>
<evidence type="ECO:0000256" key="1">
    <source>
        <dbReference type="ARBA" id="ARBA00022670"/>
    </source>
</evidence>
<dbReference type="InterPro" id="IPR051929">
    <property type="entry name" value="VirAsm_ModProt"/>
</dbReference>
<organism evidence="7 8">
    <name type="scientific">Candidatus Clostridium eludens</name>
    <dbReference type="NCBI Taxonomy" id="3381663"/>
    <lineage>
        <taxon>Bacteria</taxon>
        <taxon>Bacillati</taxon>
        <taxon>Bacillota</taxon>
        <taxon>Clostridia</taxon>
        <taxon>Eubacteriales</taxon>
        <taxon>Clostridiaceae</taxon>
        <taxon>Clostridium</taxon>
    </lineage>
</organism>
<proteinExistence type="predicted"/>
<keyword evidence="1" id="KW-0645">Protease</keyword>
<keyword evidence="3" id="KW-0378">Hydrolase</keyword>
<keyword evidence="5" id="KW-0482">Metalloprotease</keyword>
<keyword evidence="4" id="KW-0862">Zinc</keyword>
<evidence type="ECO:0000256" key="5">
    <source>
        <dbReference type="ARBA" id="ARBA00023049"/>
    </source>
</evidence>
<comment type="caution">
    <text evidence="7">The sequence shown here is derived from an EMBL/GenBank/DDBJ whole genome shotgun (WGS) entry which is preliminary data.</text>
</comment>
<evidence type="ECO:0000256" key="2">
    <source>
        <dbReference type="ARBA" id="ARBA00022723"/>
    </source>
</evidence>
<dbReference type="PANTHER" id="PTHR34858">
    <property type="entry name" value="CYSO-CYSTEINE PEPTIDASE"/>
    <property type="match status" value="1"/>
</dbReference>
<dbReference type="InterPro" id="IPR028090">
    <property type="entry name" value="JAB_dom_prok"/>
</dbReference>
<keyword evidence="2" id="KW-0479">Metal-binding</keyword>
<dbReference type="SUPFAM" id="SSF102712">
    <property type="entry name" value="JAB1/MPN domain"/>
    <property type="match status" value="1"/>
</dbReference>
<dbReference type="InterPro" id="IPR037518">
    <property type="entry name" value="MPN"/>
</dbReference>
<evidence type="ECO:0000313" key="7">
    <source>
        <dbReference type="EMBL" id="MFL0195289.1"/>
    </source>
</evidence>
<evidence type="ECO:0000313" key="8">
    <source>
        <dbReference type="Proteomes" id="UP001623660"/>
    </source>
</evidence>
<keyword evidence="8" id="KW-1185">Reference proteome</keyword>
<dbReference type="Pfam" id="PF14464">
    <property type="entry name" value="Prok-JAB"/>
    <property type="match status" value="1"/>
</dbReference>
<accession>A0ABW8SGX2</accession>
<evidence type="ECO:0000259" key="6">
    <source>
        <dbReference type="PROSITE" id="PS50249"/>
    </source>
</evidence>
<dbReference type="PROSITE" id="PS50249">
    <property type="entry name" value="MPN"/>
    <property type="match status" value="1"/>
</dbReference>
<dbReference type="PANTHER" id="PTHR34858:SF1">
    <property type="entry name" value="CYSO-CYSTEINE PEPTIDASE"/>
    <property type="match status" value="1"/>
</dbReference>
<protein>
    <submittedName>
        <fullName evidence="7">M67 family metallopeptidase</fullName>
    </submittedName>
</protein>